<protein>
    <submittedName>
        <fullName evidence="2">YD repeat protein</fullName>
    </submittedName>
</protein>
<organism evidence="2 3">
    <name type="scientific">Bacteroides thetaiotaomicron</name>
    <dbReference type="NCBI Taxonomy" id="818"/>
    <lineage>
        <taxon>Bacteria</taxon>
        <taxon>Pseudomonadati</taxon>
        <taxon>Bacteroidota</taxon>
        <taxon>Bacteroidia</taxon>
        <taxon>Bacteroidales</taxon>
        <taxon>Bacteroidaceae</taxon>
        <taxon>Bacteroides</taxon>
    </lineage>
</organism>
<gene>
    <name evidence="2" type="ORF">ERS852557_02565</name>
</gene>
<evidence type="ECO:0000256" key="1">
    <source>
        <dbReference type="SAM" id="SignalP"/>
    </source>
</evidence>
<name>A0A174T8T4_BACT4</name>
<evidence type="ECO:0000313" key="2">
    <source>
        <dbReference type="EMBL" id="CUQ04911.1"/>
    </source>
</evidence>
<dbReference type="EMBL" id="CZBI01000003">
    <property type="protein sequence ID" value="CUQ04911.1"/>
    <property type="molecule type" value="Genomic_DNA"/>
</dbReference>
<sequence length="977" mass="110763">MKTNIFYLFILMQLYGLFPATAQQSRSAYDNVSRLSSYYPVSTEASRLFQRSPESMDYARGRATIRIPVFEIKTGSFTLPISLAYTTGGIRVTDLNGAVALGWALEAEPAISREVRGEPDETYFLSNKSQAEQNNAFFQYRLAVGETDVCADIFHFRTLGNSGKFVLESSNNMEFKPQLIGDKNVKVSVPGNSVRYGFTEIDLQESDGTYYRFGTEGREFTSNNNYRHPTTWKATEISSPDGEKISFSYNAHENQERHPVRYDYYAFEDNEVGYYDPHPMIPETPGYWKGVDGDEEYYHFDGEDEYGQATFTKWNEGGRKYYGVTSFVSVKYISQIRFPNGMVSFLYSTSGSKDLQEIRVSDLSGKTLKTVTFVKHTCADGRILLDQVLVKDADGKGIEKYAFEYYPCPLYGGFNVYSKAMDYWGYYNGQTGNTDLVPVQQVSFLDENHSSLHELWIGGGNREASYLDCLSYSLKSVTYPTGGQTTYMYELHCVDRGPKGVTSAGGLRLSAILDTGLDIEPIQRTFTYYRDQSMNEEYRGIGSMRYPITFWAFNERLDKCYLFGDWSLGYFNSRSRDYTVYSSNNLVCDDNDIYYESVVEDLNGNCITHYFVNDVWWNSDEDYFNNSMYRDYFDENLSNFCLLTTERRTELADGDSVYRTIIEMNEDYHSGPLKSLRRRGMVVNCHSVGVDQIPNYQYYYSGNVEVENKMISAVGKNDGLCTLTTSPHGNVDESSEFVYTDSSQGGSFPYHLTREHKAKDASGGVYSIRYTYPFDRADAVSQGMTAKGLNAYPLERQHYKDGVLQKIFRYTYQADNTVTSGYSLKKIAESTDAGHTQFADVEIYDAYLSSGKPLQVTRNDGTQICFLWGYENQQVIAVVENATIARIKQLTGLNPETVASASTCAESVYTALEGLRSSLPAARVTVYRYQPLRGVIQVKGPDGQSAYSEYDASGRLSRVKDTLGHPVTEYEYNVINK</sequence>
<dbReference type="AlphaFoldDB" id="A0A174T8T4"/>
<feature type="signal peptide" evidence="1">
    <location>
        <begin position="1"/>
        <end position="22"/>
    </location>
</feature>
<proteinExistence type="predicted"/>
<reference evidence="2 3" key="1">
    <citation type="submission" date="2015-09" db="EMBL/GenBank/DDBJ databases">
        <authorList>
            <consortium name="Pathogen Informatics"/>
        </authorList>
    </citation>
    <scope>NUCLEOTIDE SEQUENCE [LARGE SCALE GENOMIC DNA]</scope>
    <source>
        <strain evidence="2 3">2789STDY5834945</strain>
    </source>
</reference>
<dbReference type="Proteomes" id="UP000095541">
    <property type="component" value="Unassembled WGS sequence"/>
</dbReference>
<feature type="chain" id="PRO_5008033804" evidence="1">
    <location>
        <begin position="23"/>
        <end position="977"/>
    </location>
</feature>
<evidence type="ECO:0000313" key="3">
    <source>
        <dbReference type="Proteomes" id="UP000095541"/>
    </source>
</evidence>
<dbReference type="RefSeq" id="WP_055219128.1">
    <property type="nucleotide sequence ID" value="NZ_CZBI01000003.1"/>
</dbReference>
<keyword evidence="1" id="KW-0732">Signal</keyword>
<accession>A0A174T8T4</accession>